<gene>
    <name evidence="1" type="ORF">LF923_0013720</name>
</gene>
<protein>
    <submittedName>
        <fullName evidence="1">Phage tail protein</fullName>
    </submittedName>
</protein>
<proteinExistence type="predicted"/>
<dbReference type="RefSeq" id="WP_210192660.1">
    <property type="nucleotide sequence ID" value="NZ_CP162411.1"/>
</dbReference>
<dbReference type="AlphaFoldDB" id="A0AB39I6P9"/>
<dbReference type="Pfam" id="PF06891">
    <property type="entry name" value="P2_Phage_GpR"/>
    <property type="match status" value="1"/>
</dbReference>
<accession>A0AB39I6P9</accession>
<dbReference type="EMBL" id="CP162411">
    <property type="protein sequence ID" value="XDL13264.1"/>
    <property type="molecule type" value="Genomic_DNA"/>
</dbReference>
<reference evidence="1" key="1">
    <citation type="submission" date="2024-07" db="EMBL/GenBank/DDBJ databases">
        <authorList>
            <person name="Pedron J."/>
        </authorList>
    </citation>
    <scope>NUCLEOTIDE SEQUENCE</scope>
    <source>
        <strain evidence="1">A642-S2-A17</strain>
    </source>
</reference>
<sequence length="143" mass="16253">MKKPQSLRNALTSAVIHLRENPECLHLFVDEGAVISTLAPSLSWEYRYTLNVIVTDYAGDPNLLMAPILSWLRDNQPDIMANPENREKGFTFEVDILNHTACDISINLKLTERIQVRADNGHQVVEALPEPGEPDDYWIDRRG</sequence>
<name>A0AB39I6P9_9GAMM</name>
<evidence type="ECO:0000313" key="1">
    <source>
        <dbReference type="EMBL" id="XDL13264.1"/>
    </source>
</evidence>
<dbReference type="InterPro" id="IPR009678">
    <property type="entry name" value="Phage_tail_completion_R"/>
</dbReference>
<organism evidence="1">
    <name type="scientific">Dickeya oryzae</name>
    <dbReference type="NCBI Taxonomy" id="1240404"/>
    <lineage>
        <taxon>Bacteria</taxon>
        <taxon>Pseudomonadati</taxon>
        <taxon>Pseudomonadota</taxon>
        <taxon>Gammaproteobacteria</taxon>
        <taxon>Enterobacterales</taxon>
        <taxon>Pectobacteriaceae</taxon>
        <taxon>Dickeya</taxon>
    </lineage>
</organism>